<evidence type="ECO:0000256" key="9">
    <source>
        <dbReference type="ARBA" id="ARBA00022842"/>
    </source>
</evidence>
<proteinExistence type="inferred from homology"/>
<dbReference type="InterPro" id="IPR010994">
    <property type="entry name" value="RuvA_2-like"/>
</dbReference>
<dbReference type="Pfam" id="PF01653">
    <property type="entry name" value="DNA_ligase_aden"/>
    <property type="match status" value="1"/>
</dbReference>
<dbReference type="PIRSF" id="PIRSF001604">
    <property type="entry name" value="LigA"/>
    <property type="match status" value="1"/>
</dbReference>
<dbReference type="Gene3D" id="1.10.287.610">
    <property type="entry name" value="Helix hairpin bin"/>
    <property type="match status" value="1"/>
</dbReference>
<keyword evidence="9 14" id="KW-0460">Magnesium</keyword>
<evidence type="ECO:0000256" key="14">
    <source>
        <dbReference type="HAMAP-Rule" id="MF_01588"/>
    </source>
</evidence>
<dbReference type="FunFam" id="1.10.150.20:FF:000007">
    <property type="entry name" value="DNA ligase"/>
    <property type="match status" value="1"/>
</dbReference>
<dbReference type="FunFam" id="1.10.287.610:FF:000002">
    <property type="entry name" value="DNA ligase"/>
    <property type="match status" value="1"/>
</dbReference>
<dbReference type="SMART" id="SM00278">
    <property type="entry name" value="HhH1"/>
    <property type="match status" value="4"/>
</dbReference>
<dbReference type="InterPro" id="IPR012340">
    <property type="entry name" value="NA-bd_OB-fold"/>
</dbReference>
<dbReference type="NCBIfam" id="TIGR00575">
    <property type="entry name" value="dnlj"/>
    <property type="match status" value="1"/>
</dbReference>
<protein>
    <recommendedName>
        <fullName evidence="3 14">DNA ligase</fullName>
        <ecNumber evidence="2 14">6.5.1.2</ecNumber>
    </recommendedName>
    <alternativeName>
        <fullName evidence="14">Polydeoxyribonucleotide synthase [NAD(+)]</fullName>
    </alternativeName>
</protein>
<dbReference type="SUPFAM" id="SSF52113">
    <property type="entry name" value="BRCT domain"/>
    <property type="match status" value="1"/>
</dbReference>
<dbReference type="KEGG" id="epi:Q3V30_06070"/>
<accession>A0AA50DLP6</accession>
<dbReference type="InterPro" id="IPR013839">
    <property type="entry name" value="DNAligase_adenylation"/>
</dbReference>
<dbReference type="InterPro" id="IPR001357">
    <property type="entry name" value="BRCT_dom"/>
</dbReference>
<dbReference type="AlphaFoldDB" id="A0AA50DLP6"/>
<dbReference type="SMART" id="SM00532">
    <property type="entry name" value="LIGANc"/>
    <property type="match status" value="1"/>
</dbReference>
<dbReference type="Pfam" id="PF00533">
    <property type="entry name" value="BRCT"/>
    <property type="match status" value="1"/>
</dbReference>
<dbReference type="PANTHER" id="PTHR23389">
    <property type="entry name" value="CHROMOSOME TRANSMISSION FIDELITY FACTOR 18"/>
    <property type="match status" value="1"/>
</dbReference>
<dbReference type="GO" id="GO:0006281">
    <property type="term" value="P:DNA repair"/>
    <property type="evidence" value="ECO:0007669"/>
    <property type="project" value="UniProtKB-KW"/>
</dbReference>
<keyword evidence="6 14" id="KW-0479">Metal-binding</keyword>
<evidence type="ECO:0000256" key="2">
    <source>
        <dbReference type="ARBA" id="ARBA00012722"/>
    </source>
</evidence>
<dbReference type="GO" id="GO:0046872">
    <property type="term" value="F:metal ion binding"/>
    <property type="evidence" value="ECO:0007669"/>
    <property type="project" value="UniProtKB-KW"/>
</dbReference>
<dbReference type="Pfam" id="PF03120">
    <property type="entry name" value="OB_DNA_ligase"/>
    <property type="match status" value="1"/>
</dbReference>
<dbReference type="SUPFAM" id="SSF50249">
    <property type="entry name" value="Nucleic acid-binding proteins"/>
    <property type="match status" value="1"/>
</dbReference>
<evidence type="ECO:0000256" key="11">
    <source>
        <dbReference type="ARBA" id="ARBA00023204"/>
    </source>
</evidence>
<feature type="binding site" evidence="14">
    <location>
        <position position="173"/>
    </location>
    <ligand>
        <name>NAD(+)</name>
        <dbReference type="ChEBI" id="CHEBI:57540"/>
    </ligand>
</feature>
<dbReference type="InterPro" id="IPR003583">
    <property type="entry name" value="Hlx-hairpin-Hlx_DNA-bd_motif"/>
</dbReference>
<feature type="domain" description="BRCT" evidence="16">
    <location>
        <begin position="594"/>
        <end position="672"/>
    </location>
</feature>
<evidence type="ECO:0000256" key="12">
    <source>
        <dbReference type="ARBA" id="ARBA00034005"/>
    </source>
</evidence>
<dbReference type="Pfam" id="PF14520">
    <property type="entry name" value="HHH_5"/>
    <property type="match status" value="1"/>
</dbReference>
<organism evidence="17 18">
    <name type="scientific">Erwinia pyri</name>
    <dbReference type="NCBI Taxonomy" id="3062598"/>
    <lineage>
        <taxon>Bacteria</taxon>
        <taxon>Pseudomonadati</taxon>
        <taxon>Pseudomonadota</taxon>
        <taxon>Gammaproteobacteria</taxon>
        <taxon>Enterobacterales</taxon>
        <taxon>Erwiniaceae</taxon>
        <taxon>Erwinia</taxon>
    </lineage>
</organism>
<dbReference type="HAMAP" id="MF_01588">
    <property type="entry name" value="DNA_ligase_A"/>
    <property type="match status" value="1"/>
</dbReference>
<dbReference type="SUPFAM" id="SSF47781">
    <property type="entry name" value="RuvA domain 2-like"/>
    <property type="match status" value="1"/>
</dbReference>
<evidence type="ECO:0000256" key="13">
    <source>
        <dbReference type="ARBA" id="ARBA00060881"/>
    </source>
</evidence>
<comment type="caution">
    <text evidence="14">Lacks conserved residue(s) required for the propagation of feature annotation.</text>
</comment>
<gene>
    <name evidence="14 17" type="primary">ligA</name>
    <name evidence="17" type="ORF">Q3V30_06070</name>
</gene>
<dbReference type="Proteomes" id="UP001228139">
    <property type="component" value="Chromosome"/>
</dbReference>
<dbReference type="InterPro" id="IPR036420">
    <property type="entry name" value="BRCT_dom_sf"/>
</dbReference>
<feature type="active site" description="N6-AMP-lysine intermediate" evidence="14">
    <location>
        <position position="115"/>
    </location>
</feature>
<keyword evidence="4 14" id="KW-0436">Ligase</keyword>
<keyword evidence="7 14" id="KW-0227">DNA damage</keyword>
<feature type="binding site" evidence="14">
    <location>
        <position position="411"/>
    </location>
    <ligand>
        <name>Zn(2+)</name>
        <dbReference type="ChEBI" id="CHEBI:29105"/>
    </ligand>
</feature>
<keyword evidence="18" id="KW-1185">Reference proteome</keyword>
<dbReference type="InterPro" id="IPR013840">
    <property type="entry name" value="DNAligase_N"/>
</dbReference>
<feature type="binding site" evidence="14">
    <location>
        <position position="432"/>
    </location>
    <ligand>
        <name>Zn(2+)</name>
        <dbReference type="ChEBI" id="CHEBI:29105"/>
    </ligand>
</feature>
<dbReference type="InterPro" id="IPR033136">
    <property type="entry name" value="DNA_ligase_CS"/>
</dbReference>
<evidence type="ECO:0000256" key="4">
    <source>
        <dbReference type="ARBA" id="ARBA00022598"/>
    </source>
</evidence>
<dbReference type="NCBIfam" id="NF005932">
    <property type="entry name" value="PRK07956.1"/>
    <property type="match status" value="1"/>
</dbReference>
<dbReference type="InterPro" id="IPR041663">
    <property type="entry name" value="DisA/LigA_HHH"/>
</dbReference>
<keyword evidence="8 14" id="KW-0862">Zinc</keyword>
<feature type="binding site" evidence="14">
    <location>
        <position position="113"/>
    </location>
    <ligand>
        <name>NAD(+)</name>
        <dbReference type="ChEBI" id="CHEBI:57540"/>
    </ligand>
</feature>
<dbReference type="Gene3D" id="6.20.10.30">
    <property type="match status" value="1"/>
</dbReference>
<comment type="function">
    <text evidence="1 14">DNA ligase that catalyzes the formation of phosphodiester linkages between 5'-phosphoryl and 3'-hydroxyl groups in double-stranded DNA using NAD as a coenzyme and as the energy source for the reaction. It is essential for DNA replication and repair of damaged DNA.</text>
</comment>
<feature type="binding site" evidence="14">
    <location>
        <position position="408"/>
    </location>
    <ligand>
        <name>Zn(2+)</name>
        <dbReference type="ChEBI" id="CHEBI:29105"/>
    </ligand>
</feature>
<comment type="cofactor">
    <cofactor evidence="14">
        <name>Mg(2+)</name>
        <dbReference type="ChEBI" id="CHEBI:18420"/>
    </cofactor>
    <cofactor evidence="14">
        <name>Mn(2+)</name>
        <dbReference type="ChEBI" id="CHEBI:29035"/>
    </cofactor>
</comment>
<dbReference type="Gene3D" id="3.30.470.30">
    <property type="entry name" value="DNA ligase/mRNA capping enzyme"/>
    <property type="match status" value="1"/>
</dbReference>
<feature type="binding site" evidence="14">
    <location>
        <begin position="32"/>
        <end position="36"/>
    </location>
    <ligand>
        <name>NAD(+)</name>
        <dbReference type="ChEBI" id="CHEBI:57540"/>
    </ligand>
</feature>
<evidence type="ECO:0000256" key="1">
    <source>
        <dbReference type="ARBA" id="ARBA00004067"/>
    </source>
</evidence>
<reference evidence="17 18" key="1">
    <citation type="submission" date="2023-07" db="EMBL/GenBank/DDBJ databases">
        <title>Pathogenic bacteria of pear tree diseases.</title>
        <authorList>
            <person name="Zhang Z."/>
            <person name="He L."/>
            <person name="Huang R."/>
        </authorList>
    </citation>
    <scope>NUCLEOTIDE SEQUENCE [LARGE SCALE GENOMIC DNA]</scope>
    <source>
        <strain evidence="17 18">DE2</strain>
    </source>
</reference>
<evidence type="ECO:0000313" key="18">
    <source>
        <dbReference type="Proteomes" id="UP001228139"/>
    </source>
</evidence>
<dbReference type="FunFam" id="6.20.10.30:FF:000001">
    <property type="entry name" value="DNA ligase"/>
    <property type="match status" value="1"/>
</dbReference>
<dbReference type="PANTHER" id="PTHR23389:SF9">
    <property type="entry name" value="DNA LIGASE"/>
    <property type="match status" value="1"/>
</dbReference>
<dbReference type="Pfam" id="PF12826">
    <property type="entry name" value="HHH_2"/>
    <property type="match status" value="1"/>
</dbReference>
<evidence type="ECO:0000256" key="6">
    <source>
        <dbReference type="ARBA" id="ARBA00022723"/>
    </source>
</evidence>
<dbReference type="SUPFAM" id="SSF56091">
    <property type="entry name" value="DNA ligase/mRNA capping enzyme, catalytic domain"/>
    <property type="match status" value="1"/>
</dbReference>
<dbReference type="FunFam" id="2.40.50.140:FF:000012">
    <property type="entry name" value="DNA ligase"/>
    <property type="match status" value="1"/>
</dbReference>
<dbReference type="PROSITE" id="PS01055">
    <property type="entry name" value="DNA_LIGASE_N1"/>
    <property type="match status" value="1"/>
</dbReference>
<dbReference type="PROSITE" id="PS01056">
    <property type="entry name" value="DNA_LIGASE_N2"/>
    <property type="match status" value="1"/>
</dbReference>
<dbReference type="EC" id="6.5.1.2" evidence="2 14"/>
<dbReference type="InterPro" id="IPR004150">
    <property type="entry name" value="NAD_DNA_ligase_OB"/>
</dbReference>
<evidence type="ECO:0000256" key="8">
    <source>
        <dbReference type="ARBA" id="ARBA00022833"/>
    </source>
</evidence>
<evidence type="ECO:0000259" key="16">
    <source>
        <dbReference type="PROSITE" id="PS50172"/>
    </source>
</evidence>
<evidence type="ECO:0000256" key="15">
    <source>
        <dbReference type="RuleBase" id="RU000618"/>
    </source>
</evidence>
<keyword evidence="11 14" id="KW-0234">DNA repair</keyword>
<dbReference type="Pfam" id="PF03119">
    <property type="entry name" value="DNA_ligase_ZBD"/>
    <property type="match status" value="1"/>
</dbReference>
<dbReference type="CDD" id="cd00114">
    <property type="entry name" value="LIGANc"/>
    <property type="match status" value="1"/>
</dbReference>
<dbReference type="InterPro" id="IPR018239">
    <property type="entry name" value="DNA_ligase_AS"/>
</dbReference>
<dbReference type="PROSITE" id="PS50172">
    <property type="entry name" value="BRCT"/>
    <property type="match status" value="1"/>
</dbReference>
<dbReference type="GO" id="GO:0003677">
    <property type="term" value="F:DNA binding"/>
    <property type="evidence" value="ECO:0007669"/>
    <property type="project" value="InterPro"/>
</dbReference>
<keyword evidence="14" id="KW-0464">Manganese</keyword>
<dbReference type="GO" id="GO:0005829">
    <property type="term" value="C:cytosol"/>
    <property type="evidence" value="ECO:0007669"/>
    <property type="project" value="TreeGrafter"/>
</dbReference>
<dbReference type="Gene3D" id="1.10.150.20">
    <property type="entry name" value="5' to 3' exonuclease, C-terminal subdomain"/>
    <property type="match status" value="2"/>
</dbReference>
<dbReference type="GO" id="GO:0006260">
    <property type="term" value="P:DNA replication"/>
    <property type="evidence" value="ECO:0007669"/>
    <property type="project" value="UniProtKB-KW"/>
</dbReference>
<dbReference type="RefSeq" id="WP_306211415.1">
    <property type="nucleotide sequence ID" value="NZ_CP132353.1"/>
</dbReference>
<dbReference type="FunFam" id="3.40.50.10190:FF:000004">
    <property type="entry name" value="DNA ligase"/>
    <property type="match status" value="1"/>
</dbReference>
<evidence type="ECO:0000313" key="17">
    <source>
        <dbReference type="EMBL" id="WLS80052.1"/>
    </source>
</evidence>
<evidence type="ECO:0000256" key="7">
    <source>
        <dbReference type="ARBA" id="ARBA00022763"/>
    </source>
</evidence>
<keyword evidence="5 14" id="KW-0235">DNA replication</keyword>
<dbReference type="FunFam" id="1.10.150.20:FF:000006">
    <property type="entry name" value="DNA ligase"/>
    <property type="match status" value="1"/>
</dbReference>
<feature type="binding site" evidence="14">
    <location>
        <position position="314"/>
    </location>
    <ligand>
        <name>NAD(+)</name>
        <dbReference type="ChEBI" id="CHEBI:57540"/>
    </ligand>
</feature>
<comment type="catalytic activity">
    <reaction evidence="12 14 15">
        <text>NAD(+) + (deoxyribonucleotide)n-3'-hydroxyl + 5'-phospho-(deoxyribonucleotide)m = (deoxyribonucleotide)n+m + AMP + beta-nicotinamide D-nucleotide.</text>
        <dbReference type="EC" id="6.5.1.2"/>
    </reaction>
</comment>
<feature type="binding site" evidence="14">
    <location>
        <position position="136"/>
    </location>
    <ligand>
        <name>NAD(+)</name>
        <dbReference type="ChEBI" id="CHEBI:57540"/>
    </ligand>
</feature>
<dbReference type="FunFam" id="3.30.470.30:FF:000001">
    <property type="entry name" value="DNA ligase"/>
    <property type="match status" value="1"/>
</dbReference>
<dbReference type="Gene3D" id="2.40.50.140">
    <property type="entry name" value="Nucleic acid-binding proteins"/>
    <property type="match status" value="1"/>
</dbReference>
<feature type="binding site" evidence="14">
    <location>
        <begin position="81"/>
        <end position="82"/>
    </location>
    <ligand>
        <name>NAD(+)</name>
        <dbReference type="ChEBI" id="CHEBI:57540"/>
    </ligand>
</feature>
<dbReference type="Gene3D" id="3.40.50.10190">
    <property type="entry name" value="BRCT domain"/>
    <property type="match status" value="1"/>
</dbReference>
<feature type="binding site" evidence="14">
    <location>
        <position position="290"/>
    </location>
    <ligand>
        <name>NAD(+)</name>
        <dbReference type="ChEBI" id="CHEBI:57540"/>
    </ligand>
</feature>
<dbReference type="EMBL" id="CP132353">
    <property type="protein sequence ID" value="WLS80052.1"/>
    <property type="molecule type" value="Genomic_DNA"/>
</dbReference>
<dbReference type="GO" id="GO:0003911">
    <property type="term" value="F:DNA ligase (NAD+) activity"/>
    <property type="evidence" value="ECO:0007669"/>
    <property type="project" value="UniProtKB-UniRule"/>
</dbReference>
<name>A0AA50DLP6_9GAMM</name>
<keyword evidence="10 14" id="KW-0520">NAD</keyword>
<evidence type="ECO:0000256" key="3">
    <source>
        <dbReference type="ARBA" id="ARBA00013308"/>
    </source>
</evidence>
<evidence type="ECO:0000256" key="5">
    <source>
        <dbReference type="ARBA" id="ARBA00022705"/>
    </source>
</evidence>
<dbReference type="InterPro" id="IPR004149">
    <property type="entry name" value="Znf_DNAligase_C4"/>
</dbReference>
<sequence>MESLQDKITALQTTLRHHEYQYHVMDSPEVPDAEYDRLMRELRDLEAAHPELITPDSPTQRVGAAPLGAFEQVRHEMPMLSLDNTFDEEGYLAFYKRVQDRLKNRDDITFCCELKLDGLAVSLLYENGLLVRAATRGDGTTGENITVNVRTIRAIPLRLHGDNIPARVEVRGEVFMPQAGFEALNEEARRKGSKVFANPRNAAAGSLRQLDPRITAKRPLTFFCYGLGLLEGGEMPRSHMARLQQFKAWGLPVSDRIRLCHSSDEVLAFYRQIEQDRATLGFDIDGVVIKVDSQDLQEQLGYVARAPRWAIAFKFPAQEQMTTVRDVEFQVGRTGAITPVARLEPVQVAGVIVSNATLHNADEIDRLGLRIGDKVVIRRAGDVIPQVVGVVASERPQDAREVVFPTHCPVCGSDVERVEGEVVARCTGGLICGAQRKGALKHFVSRRAMDVDGMGDKIIDQLVEKEYVKTPADLFTLTAGKLTGLDRMGPKSAQNVVNALTKAKETTLARFLYSLGITEVGEATAANLAAHFGSLEKIIAADLDALIAVQDVGKVVASHVRNFMDEESNREVIRQLVEEAGISWPAVEVVNAQEIDSPFAGKTVVLTGSLTILSRDEAKDRLTALGAKVSGSVSKKTDLVIAGEAAGSKLAKAQELGIEVIDEAEMIRLLGE</sequence>
<dbReference type="SMART" id="SM00292">
    <property type="entry name" value="BRCT"/>
    <property type="match status" value="1"/>
</dbReference>
<evidence type="ECO:0000256" key="10">
    <source>
        <dbReference type="ARBA" id="ARBA00023027"/>
    </source>
</evidence>
<dbReference type="InterPro" id="IPR001679">
    <property type="entry name" value="DNA_ligase"/>
</dbReference>
<comment type="similarity">
    <text evidence="13 14">Belongs to the NAD-dependent DNA ligase family. LigA subfamily.</text>
</comment>
<dbReference type="CDD" id="cd17748">
    <property type="entry name" value="BRCT_DNA_ligase_like"/>
    <property type="match status" value="1"/>
</dbReference>